<dbReference type="Pfam" id="PF00008">
    <property type="entry name" value="EGF"/>
    <property type="match status" value="3"/>
</dbReference>
<evidence type="ECO:0000256" key="17">
    <source>
        <dbReference type="ARBA" id="ARBA00023136"/>
    </source>
</evidence>
<dbReference type="PROSITE" id="PS00010">
    <property type="entry name" value="ASX_HYDROXYL"/>
    <property type="match status" value="2"/>
</dbReference>
<dbReference type="EMBL" id="JADYXP020000012">
    <property type="protein sequence ID" value="KAL0113327.1"/>
    <property type="molecule type" value="Genomic_DNA"/>
</dbReference>
<dbReference type="Gene3D" id="2.10.25.10">
    <property type="entry name" value="Laminin"/>
    <property type="match status" value="6"/>
</dbReference>
<feature type="domain" description="CUB" evidence="32">
    <location>
        <begin position="2403"/>
        <end position="2522"/>
    </location>
</feature>
<feature type="domain" description="CUB" evidence="32">
    <location>
        <begin position="1325"/>
        <end position="1443"/>
    </location>
</feature>
<keyword evidence="3" id="KW-0813">Transport</keyword>
<evidence type="ECO:0000256" key="25">
    <source>
        <dbReference type="ARBA" id="ARBA00023878"/>
    </source>
</evidence>
<dbReference type="PROSITE" id="PS01180">
    <property type="entry name" value="CUB"/>
    <property type="match status" value="27"/>
</dbReference>
<keyword evidence="7" id="KW-0597">Phosphoprotein</keyword>
<keyword evidence="6" id="KW-0153">Cholesterol metabolism</keyword>
<evidence type="ECO:0000256" key="26">
    <source>
        <dbReference type="ARBA" id="ARBA00049611"/>
    </source>
</evidence>
<dbReference type="InterPro" id="IPR001881">
    <property type="entry name" value="EGF-like_Ca-bd_dom"/>
</dbReference>
<keyword evidence="9" id="KW-0165">Cleavage on pair of basic residues</keyword>
<comment type="caution">
    <text evidence="29">Lacks conserved residue(s) required for the propagation of feature annotation.</text>
</comment>
<dbReference type="FunFam" id="2.60.120.290:FF:000013">
    <property type="entry name" value="Membrane frizzled-related protein"/>
    <property type="match status" value="7"/>
</dbReference>
<keyword evidence="5 29" id="KW-0245">EGF-like domain</keyword>
<evidence type="ECO:0000256" key="28">
    <source>
        <dbReference type="PROSITE-ProRule" id="PRU00059"/>
    </source>
</evidence>
<feature type="domain" description="CUB" evidence="32">
    <location>
        <begin position="1561"/>
        <end position="1673"/>
    </location>
</feature>
<dbReference type="GO" id="GO:0016324">
    <property type="term" value="C:apical plasma membrane"/>
    <property type="evidence" value="ECO:0007669"/>
    <property type="project" value="UniProtKB-ARBA"/>
</dbReference>
<feature type="domain" description="CUB" evidence="32">
    <location>
        <begin position="3616"/>
        <end position="3728"/>
    </location>
</feature>
<keyword evidence="15" id="KW-0653">Protein transport</keyword>
<accession>A0AAW2FCW6</accession>
<keyword evidence="17" id="KW-0472">Membrane</keyword>
<feature type="domain" description="CUB" evidence="32">
    <location>
        <begin position="978"/>
        <end position="1091"/>
    </location>
</feature>
<feature type="coiled-coil region" evidence="30">
    <location>
        <begin position="140"/>
        <end position="167"/>
    </location>
</feature>
<feature type="domain" description="CUB" evidence="32">
    <location>
        <begin position="2876"/>
        <end position="2998"/>
    </location>
</feature>
<feature type="domain" description="CUB" evidence="32">
    <location>
        <begin position="3362"/>
        <end position="3504"/>
    </location>
</feature>
<evidence type="ECO:0000256" key="27">
    <source>
        <dbReference type="ARBA" id="ARBA00049703"/>
    </source>
</evidence>
<feature type="domain" description="CUB" evidence="32">
    <location>
        <begin position="3116"/>
        <end position="3231"/>
    </location>
</feature>
<proteinExistence type="predicted"/>
<keyword evidence="21" id="KW-0753">Steroid metabolism</keyword>
<dbReference type="GO" id="GO:0015031">
    <property type="term" value="P:protein transport"/>
    <property type="evidence" value="ECO:0007669"/>
    <property type="project" value="UniProtKB-KW"/>
</dbReference>
<feature type="domain" description="EGF-like" evidence="33">
    <location>
        <begin position="470"/>
        <end position="506"/>
    </location>
</feature>
<comment type="subcellular location">
    <subcellularLocation>
        <location evidence="2">Cell membrane</location>
        <topology evidence="2">Peripheral membrane protein</topology>
    </subcellularLocation>
    <subcellularLocation>
        <location evidence="1">Endosome</location>
    </subcellularLocation>
    <subcellularLocation>
        <location evidence="24">Lysosome membrane</location>
        <topology evidence="24">Peripheral membrane protein</topology>
    </subcellularLocation>
</comment>
<keyword evidence="30" id="KW-0175">Coiled coil</keyword>
<keyword evidence="12" id="KW-0677">Repeat</keyword>
<keyword evidence="16" id="KW-0443">Lipid metabolism</keyword>
<dbReference type="FunFam" id="2.60.120.290:FF:000005">
    <property type="entry name" value="Procollagen C-endopeptidase enhancer 1"/>
    <property type="match status" value="6"/>
</dbReference>
<evidence type="ECO:0000313" key="35">
    <source>
        <dbReference type="Proteomes" id="UP001430953"/>
    </source>
</evidence>
<evidence type="ECO:0000256" key="12">
    <source>
        <dbReference type="ARBA" id="ARBA00022737"/>
    </source>
</evidence>
<sequence>MAFASMWFLLLYLSLCGAWMNERPVLESRDGHLIISSAENRNITLKITGGGYINVNEINLLHIASAAQDATRVIDRWRMGYLAEMENSLNQLTTIVTGTTGLQRRVAQLERSIDTNSTIRAGNKSRPNIIPLPGITRSSIRRINVRLKALEDSLRAMQTLLRENECQSNPCQNGGTCEDLYDAYQCHCLSNWEGPNCMTDVNECARFLGTDLGCQNGATCRNLPGSYRCDCLPGWFGLHCTQKTSICNTENSEALCGEHGVCVSKSSSSLGYTCICDQGWESDGASPACIKDVDECAAAHPPCSINPPVSCLNTRGSFTCGACPHGYSGNGYYCIDIDECLTNNGGCSISPFVQCINTMGSRTCGACPSGYRGDGVSCIFVGGCAIDNGGCHPLATCTENPSLTSSYVLCRCPPDYVGNGIGPNGCQLADVSLNTACSSNCVHGTCVPNGANGFTCTCNPGYSGSKCNISTDPCSPNPCRNNGICLAVNGHATCQCTTSFTGNRCETPRQACGGVLRNPTGTLQFPMGGSTYQHELSCAWVLITEPSKVLNITFTAFNLEHSVDCKFDFLQIHDGRNAGSQMFNRFCGDTLPNGNGTIISSHNALYLWFHSDSSISHDGFTFHWDSIDPICGGILEDNYGTLTSPGSPGRYPPDRDCFWRISVSPSKRIQFHFGQLMLEQNCQNDYVEILGVDEERLGLFCNHTRPPPLVTPSFEATVHFHSDSFVQDAGFQIHYSIIEGTPGCGGTFTSASGIITSPGHSTGYTPNMECEWKINLPEGERIRASWLKFVLESSVSCQFDYVEIFDGPNTLAPLLGRYCGSDMPPSVKSNSNNLVVFFKSDWSLETEGFTLSYETLCGGEFHEESGIIKSPFYPNTYHHSRTCIYEIILPPGKGIVLTMEDMDIEGRGYDNCYYDYVEIFDGDNENATKLATLCGNENHMPNSPFYSTHNVMYIKFTTDATVDGRGFKANYTTIDRRCGGLMKESNGVIQPPTDKGAYANNEQCIWTIQAPPGYIIQLSWMSFNLEYHVHCIHDYVRLYENYTSPDKNIIATYCGSTKPPDLTTQDRTLTVLFHSDSSMTTDGFVVTYIFMDMTKVCGGHYSKPNGVIRSPNYPEYYPNKRDCVWVIEAENRHRIILTVDHFSLESHVSCGFDYLEIRNGGYNSSPLIGKYCGTNIPTEIPSQSHQMYIKFVSDFSRSMQGFEIRWDSTVAGCGSTMTAVTGDIISPNYPEPYLANVDCYWKIAVAAGSLVQLIIIDFDLEQHDRCRYDFIEIYDGISPRKNRRRYCNSTHPNIIKSKSNEMTVRFHTDFSHSGRGFHLKYETQCHNKLRGYYGVIESPNFPNKYEHSINCSWIIEAPIGNTINLTFSHFELEKRSESDKNCVFDYVEIMEGYEDTAFNPLAKLCGNVDLPKKINSMTHQVFITFITDSYIAYGGFRLEWAVHGCGGHMSKPYDSFTSPGYPAAYPMNVDCEWLIEVDHTHSVEITFYDINTEKRNGCYFDKIQIYEGENAEAPKLIELCYSEKPVTYTSPGNKMFIKFHSDSSYASRGFNASYKSVPLKCGGKFTTISGLIHSANYPQNYPHVQNCEWLLEVDSNHLVNLTFLDFDIESSKNCSDDYVKIFDGATRDAPLLGTHCGNQLPPIYISNSNQMLVVMDSDSIISAKGFQAQYSRACGARIIVKDNGFLTPPTGHTDVHGDTNCTWILTAENPGDHITVTFTHMDIDPSELMVRWETSEENPCFWISLQVFEGESIDGPLLGKWCNNVAPPPVTSTGSSLVLHLSAHYDFAGHFVAMYSVMNTACGGNYTSEQGIITSPSYPNSYPLNAECVWILNTSPGNRISLVFSDFDIEISENCDLDYLEIRENSGIGKLMFVTCGKEITDITSSNNLWLKFKSDDSGTAKGFKASYNVIGGNEIEGITGRITSPLYPLPYRRTASFSWRITVEMNSLIRIEFTNLQIENIGVYCFSNIKIYDGYDNEAPSLLSICGYTLPDPIESSSNVVYISMSTDFIRQGNWFDLTWLKIPRNTESDNKEIKLSECNEEIALTSDRNSTYAFSSPGWPTGYAANLHCNWVFTSPPGTHLVLRILAMDLEETSDCVADSVSVYSGYALTSTTNARLENKLCLANSTMSLISGTNVMTVKFDTDVYYNKTGFNAYVYRDCGGQLTEPNGVIEYDNSSSARAIRTWHFTCEWSVTVKPGKTIKVEITEMSIQEMADHTCGGNYLLLRNGEGMLSPLLGNGKYCGEVPPAELETTGNRFYVKATGSGHNFRFKLSYREVSMNCGGEFILTSKQNKWEISSPNYPNIPPTYAECVWKATAIAGEKLSIHFLERFDLSYSENCEREYVEIRDGGTDGSKLLGRFCKDVAPSSMTTTSNMMYIHFYTDVTEPKNGFKAVITSGEMCGGILRTTTGVIESPNYPQPYPVNQNCSWLIVAPTDHTLKLQFRDMQLPGFRQCESTDYVTIAEKLIENDSGNMSIIGTYCGLKRPDVIETSTNKAYVYFKSDNRDYVSYKGFSLNFTSSQETCGGALVALNGIIKSPGYPNPRSKARYCDWRITLPVGYQIVVTILDLDVVNEVGTTHVGYALSFYNDFRWRSKIAILGQGANVEEIRSSSNTMVIGYWSSTGHRGFKLQYKAEAPAPCGGSLKEESGNITGPTSLPFNQSSYVCHWKLEPPDNMIIPFTNNRLTLTIKITGILGGSERAFIRKNCIYSQYVEVQGIGMICGNITTPRYLRSPKMVNELTVVNGTHGKHMNLNLQYQWQACGGILRGPNHVIKSPTNISYPINCVWHIDYPEGETIKLSFSKFELESNCDQNYLIIKNGGATAPQIGKYCFHATSQLEKYNINSISNQLWIEFFALGGSSSFEFSVTTATTGCGGSLNGHAREISSPGFPNLYPNNGECIWEITGDNGYHIGLSFVDRFNLETSSNCEKDYVEVFDWIIEDDRRNYDNGEWKSLGKVCGRNTPSSFNSTSNRMKVIFRSNDAVQADGFHAVWSENCGGIFYATEKVNIIQSPLYPNLYPPSVFCNYTIVAPKDDIVIEFTDFQLERGRGGDCRFDNVTVISESMYMSEDVQTYCGNNNKPPLLRSMSRAEIIFMTDRYIQRSGFQFKYFLNRCGGIITQPSELKPLMHGEEYFGRMNCTWIIKAPQGKSVLVRFEKFVLEYSVGCYFDNIAVYEGEFIISDKRLALYCGNLTDDKLPSLKSESNFMVVNFNADNSRHYDGFTAKVLFTSSPAGGCGGTVNLTSTRSKSFRTQQEATYQPFEECYWTVIASPAKSIIFTINSIDIKNPINNTQDDKCTGDYLEVRNGGGPYAELINKFCGNTVPSPVASASNKMWIRFYSDGITEGAGVTGTFEVIDSPCGLTTRVINATSNVLTSPNYPDTHLAGILCHWTLTFTGEYNDRTRIQFIDFDLADSDKCENEYLEISEQNTYINEGFGKNFIYSGVRGHPISIEIGSRLPYASFRYCGSELPHEYYGNTDELKMTFKSLSNNHRGFKLEYSTANCDRNYTSEQGRIFHNGFTSCWITITVPANYTISLYFNHFSIYDAGECTHNALQVHEGDSSGPLIATLCSTMMPSPIFSTGNKLTLHSWTESASSYQSYDIIYTTTNAGQGCGGRIFNYGGRFTSPLYPNTYRNNTVCTWDVSVPRGFKIIFQFLVFDIGTKKNCPNNYLKIYDVTSNGQNLISTYCGDDDPARLESSTNRVLVEYTSTVNNIGSGWVIVFMAQSIEHPMDIMENW</sequence>
<dbReference type="SMART" id="SM00042">
    <property type="entry name" value="CUB"/>
    <property type="match status" value="26"/>
</dbReference>
<feature type="domain" description="CUB" evidence="32">
    <location>
        <begin position="1445"/>
        <end position="1557"/>
    </location>
</feature>
<feature type="domain" description="CUB" evidence="32">
    <location>
        <begin position="2642"/>
        <end position="2764"/>
    </location>
</feature>
<feature type="domain" description="CUB" evidence="32">
    <location>
        <begin position="1097"/>
        <end position="1209"/>
    </location>
</feature>
<dbReference type="InterPro" id="IPR000152">
    <property type="entry name" value="EGF-type_Asp/Asn_hydroxyl_site"/>
</dbReference>
<evidence type="ECO:0000256" key="15">
    <source>
        <dbReference type="ARBA" id="ARBA00022927"/>
    </source>
</evidence>
<feature type="domain" description="CUB" evidence="32">
    <location>
        <begin position="3238"/>
        <end position="3358"/>
    </location>
</feature>
<reference evidence="34 35" key="1">
    <citation type="submission" date="2023-03" db="EMBL/GenBank/DDBJ databases">
        <title>High recombination rates correlate with genetic variation in Cardiocondyla obscurior ants.</title>
        <authorList>
            <person name="Errbii M."/>
        </authorList>
    </citation>
    <scope>NUCLEOTIDE SEQUENCE [LARGE SCALE GENOMIC DNA]</scope>
    <source>
        <strain evidence="34">Alpha-2009</strain>
        <tissue evidence="34">Whole body</tissue>
    </source>
</reference>
<keyword evidence="14" id="KW-0106">Calcium</keyword>
<dbReference type="SMART" id="SM00179">
    <property type="entry name" value="EGF_CA"/>
    <property type="match status" value="6"/>
</dbReference>
<dbReference type="GO" id="GO:0005509">
    <property type="term" value="F:calcium ion binding"/>
    <property type="evidence" value="ECO:0007669"/>
    <property type="project" value="InterPro"/>
</dbReference>
<dbReference type="FunFam" id="2.10.25.10:FF:000429">
    <property type="entry name" value="Cubilin"/>
    <property type="match status" value="1"/>
</dbReference>
<feature type="domain" description="CUB" evidence="32">
    <location>
        <begin position="857"/>
        <end position="974"/>
    </location>
</feature>
<name>A0AAW2FCW6_9HYME</name>
<evidence type="ECO:0000256" key="16">
    <source>
        <dbReference type="ARBA" id="ARBA00023098"/>
    </source>
</evidence>
<evidence type="ECO:0000259" key="33">
    <source>
        <dbReference type="PROSITE" id="PS50026"/>
    </source>
</evidence>
<evidence type="ECO:0000256" key="29">
    <source>
        <dbReference type="PROSITE-ProRule" id="PRU00076"/>
    </source>
</evidence>
<feature type="domain" description="CUB" evidence="32">
    <location>
        <begin position="1674"/>
        <end position="1798"/>
    </location>
</feature>
<dbReference type="InterPro" id="IPR000742">
    <property type="entry name" value="EGF"/>
</dbReference>
<keyword evidence="23" id="KW-0170">Cobalt</keyword>
<feature type="domain" description="CUB" evidence="32">
    <location>
        <begin position="2764"/>
        <end position="2874"/>
    </location>
</feature>
<feature type="domain" description="CUB" evidence="32">
    <location>
        <begin position="2162"/>
        <end position="2279"/>
    </location>
</feature>
<feature type="domain" description="CUB" evidence="32">
    <location>
        <begin position="2283"/>
        <end position="2400"/>
    </location>
</feature>
<feature type="domain" description="CUB" evidence="32">
    <location>
        <begin position="512"/>
        <end position="627"/>
    </location>
</feature>
<evidence type="ECO:0000256" key="13">
    <source>
        <dbReference type="ARBA" id="ARBA00022753"/>
    </source>
</evidence>
<evidence type="ECO:0000256" key="30">
    <source>
        <dbReference type="SAM" id="Coils"/>
    </source>
</evidence>
<comment type="subunit">
    <text evidence="27">Interacts with AMN. Component of the cubam complex composed of one CUBN trimer and one AMN chain. The cubam complex can dimerize. Interacts with LRP2 in a dual-receptor complex in a calcium-dependent manner. Found in a complex with PID1/PCLI1, LRP1 and CUBNI. Interacts with LRP1 and PID1/PCLI1.</text>
</comment>
<evidence type="ECO:0000256" key="20">
    <source>
        <dbReference type="ARBA" id="ARBA00023180"/>
    </source>
</evidence>
<dbReference type="SUPFAM" id="SSF49854">
    <property type="entry name" value="Spermadhesin, CUB domain"/>
    <property type="match status" value="27"/>
</dbReference>
<evidence type="ECO:0000256" key="24">
    <source>
        <dbReference type="ARBA" id="ARBA00023765"/>
    </source>
</evidence>
<evidence type="ECO:0000256" key="3">
    <source>
        <dbReference type="ARBA" id="ARBA00022448"/>
    </source>
</evidence>
<evidence type="ECO:0000256" key="18">
    <source>
        <dbReference type="ARBA" id="ARBA00023157"/>
    </source>
</evidence>
<evidence type="ECO:0000256" key="23">
    <source>
        <dbReference type="ARBA" id="ARBA00023285"/>
    </source>
</evidence>
<dbReference type="FunFam" id="2.60.120.290:FF:000042">
    <property type="entry name" value="AGAP005526-PA"/>
    <property type="match status" value="1"/>
</dbReference>
<gene>
    <name evidence="34" type="ORF">PUN28_012468</name>
</gene>
<evidence type="ECO:0000256" key="22">
    <source>
        <dbReference type="ARBA" id="ARBA00023228"/>
    </source>
</evidence>
<comment type="caution">
    <text evidence="34">The sequence shown here is derived from an EMBL/GenBank/DDBJ whole genome shotgun (WGS) entry which is preliminary data.</text>
</comment>
<dbReference type="GO" id="GO:0008203">
    <property type="term" value="P:cholesterol metabolic process"/>
    <property type="evidence" value="ECO:0007669"/>
    <property type="project" value="UniProtKB-KW"/>
</dbReference>
<keyword evidence="20" id="KW-0325">Glycoprotein</keyword>
<dbReference type="PROSITE" id="PS01186">
    <property type="entry name" value="EGF_2"/>
    <property type="match status" value="2"/>
</dbReference>
<dbReference type="GO" id="GO:0005765">
    <property type="term" value="C:lysosomal membrane"/>
    <property type="evidence" value="ECO:0007669"/>
    <property type="project" value="UniProtKB-SubCell"/>
</dbReference>
<dbReference type="InterPro" id="IPR018097">
    <property type="entry name" value="EGF_Ca-bd_CS"/>
</dbReference>
<feature type="domain" description="CUB" evidence="32">
    <location>
        <begin position="1912"/>
        <end position="2024"/>
    </location>
</feature>
<feature type="domain" description="EGF-like" evidence="33">
    <location>
        <begin position="433"/>
        <end position="468"/>
    </location>
</feature>
<evidence type="ECO:0000256" key="5">
    <source>
        <dbReference type="ARBA" id="ARBA00022536"/>
    </source>
</evidence>
<feature type="disulfide bond" evidence="29">
    <location>
        <begin position="231"/>
        <end position="240"/>
    </location>
</feature>
<dbReference type="InterPro" id="IPR049883">
    <property type="entry name" value="NOTCH1_EGF-like"/>
</dbReference>
<dbReference type="Pfam" id="PF12661">
    <property type="entry name" value="hEGF"/>
    <property type="match status" value="1"/>
</dbReference>
<evidence type="ECO:0000256" key="7">
    <source>
        <dbReference type="ARBA" id="ARBA00022553"/>
    </source>
</evidence>
<feature type="disulfide bond" evidence="29">
    <location>
        <begin position="496"/>
        <end position="505"/>
    </location>
</feature>
<organism evidence="34 35">
    <name type="scientific">Cardiocondyla obscurior</name>
    <dbReference type="NCBI Taxonomy" id="286306"/>
    <lineage>
        <taxon>Eukaryota</taxon>
        <taxon>Metazoa</taxon>
        <taxon>Ecdysozoa</taxon>
        <taxon>Arthropoda</taxon>
        <taxon>Hexapoda</taxon>
        <taxon>Insecta</taxon>
        <taxon>Pterygota</taxon>
        <taxon>Neoptera</taxon>
        <taxon>Endopterygota</taxon>
        <taxon>Hymenoptera</taxon>
        <taxon>Apocrita</taxon>
        <taxon>Aculeata</taxon>
        <taxon>Formicoidea</taxon>
        <taxon>Formicidae</taxon>
        <taxon>Myrmicinae</taxon>
        <taxon>Cardiocondyla</taxon>
    </lineage>
</organism>
<evidence type="ECO:0000256" key="21">
    <source>
        <dbReference type="ARBA" id="ARBA00023221"/>
    </source>
</evidence>
<dbReference type="CDD" id="cd00041">
    <property type="entry name" value="CUB"/>
    <property type="match status" value="26"/>
</dbReference>
<feature type="domain" description="CUB" evidence="32">
    <location>
        <begin position="2999"/>
        <end position="3114"/>
    </location>
</feature>
<evidence type="ECO:0000256" key="9">
    <source>
        <dbReference type="ARBA" id="ARBA00022685"/>
    </source>
</evidence>
<dbReference type="FunFam" id="2.10.25.10:FF:000260">
    <property type="entry name" value="Notch receptor 4"/>
    <property type="match status" value="1"/>
</dbReference>
<dbReference type="SUPFAM" id="SSF57196">
    <property type="entry name" value="EGF/Laminin"/>
    <property type="match status" value="6"/>
</dbReference>
<dbReference type="InterPro" id="IPR000859">
    <property type="entry name" value="CUB_dom"/>
</dbReference>
<dbReference type="Pfam" id="PF00431">
    <property type="entry name" value="CUB"/>
    <property type="match status" value="26"/>
</dbReference>
<keyword evidence="22" id="KW-0458">Lysosome</keyword>
<dbReference type="GO" id="GO:0031419">
    <property type="term" value="F:cobalamin binding"/>
    <property type="evidence" value="ECO:0007669"/>
    <property type="project" value="UniProtKB-KW"/>
</dbReference>
<dbReference type="PROSITE" id="PS01187">
    <property type="entry name" value="EGF_CA"/>
    <property type="match status" value="1"/>
</dbReference>
<feature type="signal peptide" evidence="31">
    <location>
        <begin position="1"/>
        <end position="18"/>
    </location>
</feature>
<comment type="function">
    <text evidence="26">Endocytic receptor which plays a role in lipoprotein, vitamin and iron metabolism by facilitating their uptake. Acts together with LRP2 to mediate endocytosis of high-density lipoproteins, GC, hemoglobin, ALB, TF and SCGB1A1. Acts together with AMN to mediate endocytosis of the CBLIF-cobalamin complex. Binds to ALB, MB, Kappa and lambda-light chains, TF, hemoglobin, GC, SCGB1A1, APOA1, high density lipoprotein, and the CBLIF-cobalamin complex. Ligand binding requires calcium. Serves as important transporter in several absorptive epithelia, including intestine, renal proximal tubules and embryonic yolk sac. May play an important role in the development of the peri-implantation embryo through internalization of APOA1 and cholesterol. Binds to LGALS3 at the maternal-fetal interface.</text>
</comment>
<dbReference type="Pfam" id="PF07645">
    <property type="entry name" value="EGF_CA"/>
    <property type="match status" value="2"/>
</dbReference>
<dbReference type="PROSITE" id="PS50026">
    <property type="entry name" value="EGF_3"/>
    <property type="match status" value="4"/>
</dbReference>
<keyword evidence="11 31" id="KW-0732">Signal</keyword>
<evidence type="ECO:0000256" key="10">
    <source>
        <dbReference type="ARBA" id="ARBA00022723"/>
    </source>
</evidence>
<evidence type="ECO:0000256" key="1">
    <source>
        <dbReference type="ARBA" id="ARBA00004177"/>
    </source>
</evidence>
<keyword evidence="13" id="KW-0967">Endosome</keyword>
<evidence type="ECO:0000256" key="14">
    <source>
        <dbReference type="ARBA" id="ARBA00022837"/>
    </source>
</evidence>
<feature type="disulfide bond" evidence="29">
    <location>
        <begin position="458"/>
        <end position="467"/>
    </location>
</feature>
<keyword evidence="35" id="KW-1185">Reference proteome</keyword>
<evidence type="ECO:0000256" key="11">
    <source>
        <dbReference type="ARBA" id="ARBA00022729"/>
    </source>
</evidence>
<dbReference type="PROSITE" id="PS00022">
    <property type="entry name" value="EGF_1"/>
    <property type="match status" value="4"/>
</dbReference>
<feature type="disulfide bond" evidence="28">
    <location>
        <begin position="1674"/>
        <end position="1701"/>
    </location>
</feature>
<dbReference type="FunFam" id="2.60.120.290:FF:000060">
    <property type="entry name" value="Cubilin homolog"/>
    <property type="match status" value="1"/>
</dbReference>
<dbReference type="PANTHER" id="PTHR24251:SF37">
    <property type="entry name" value="CUB DOMAIN-CONTAINING PROTEIN"/>
    <property type="match status" value="1"/>
</dbReference>
<evidence type="ECO:0000259" key="32">
    <source>
        <dbReference type="PROSITE" id="PS01180"/>
    </source>
</evidence>
<feature type="domain" description="CUB" evidence="32">
    <location>
        <begin position="631"/>
        <end position="738"/>
    </location>
</feature>
<protein>
    <recommendedName>
        <fullName evidence="25">Cubilin</fullName>
    </recommendedName>
</protein>
<evidence type="ECO:0000256" key="8">
    <source>
        <dbReference type="ARBA" id="ARBA00022628"/>
    </source>
</evidence>
<feature type="domain" description="CUB" evidence="32">
    <location>
        <begin position="2526"/>
        <end position="2637"/>
    </location>
</feature>
<dbReference type="Proteomes" id="UP001430953">
    <property type="component" value="Unassembled WGS sequence"/>
</dbReference>
<keyword evidence="18 29" id="KW-1015">Disulfide bond</keyword>
<dbReference type="PANTHER" id="PTHR24251">
    <property type="entry name" value="OVOCHYMASE-RELATED"/>
    <property type="match status" value="1"/>
</dbReference>
<evidence type="ECO:0000256" key="4">
    <source>
        <dbReference type="ARBA" id="ARBA00022475"/>
    </source>
</evidence>
<dbReference type="InterPro" id="IPR035914">
    <property type="entry name" value="Sperma_CUB_dom_sf"/>
</dbReference>
<dbReference type="CDD" id="cd22201">
    <property type="entry name" value="cubilin_NTD"/>
    <property type="match status" value="1"/>
</dbReference>
<keyword evidence="10" id="KW-0479">Metal-binding</keyword>
<feature type="chain" id="PRO_5043587472" description="Cubilin" evidence="31">
    <location>
        <begin position="19"/>
        <end position="3740"/>
    </location>
</feature>
<feature type="disulfide bond" evidence="29">
    <location>
        <begin position="188"/>
        <end position="197"/>
    </location>
</feature>
<evidence type="ECO:0000313" key="34">
    <source>
        <dbReference type="EMBL" id="KAL0113327.1"/>
    </source>
</evidence>
<dbReference type="GO" id="GO:0005768">
    <property type="term" value="C:endosome"/>
    <property type="evidence" value="ECO:0007669"/>
    <property type="project" value="UniProtKB-SubCell"/>
</dbReference>
<dbReference type="FunFam" id="2.10.25.10:FF:000379">
    <property type="entry name" value="Cubilin"/>
    <property type="match status" value="1"/>
</dbReference>
<keyword evidence="4" id="KW-1003">Cell membrane</keyword>
<feature type="domain" description="CUB" evidence="32">
    <location>
        <begin position="1802"/>
        <end position="1911"/>
    </location>
</feature>
<evidence type="ECO:0000256" key="31">
    <source>
        <dbReference type="SAM" id="SignalP"/>
    </source>
</evidence>
<evidence type="ECO:0000256" key="2">
    <source>
        <dbReference type="ARBA" id="ARBA00004202"/>
    </source>
</evidence>
<dbReference type="FunFam" id="2.10.25.10:FF:000143">
    <property type="entry name" value="Protein crumbs 1"/>
    <property type="match status" value="1"/>
</dbReference>
<keyword evidence="8" id="KW-0846">Cobalamin</keyword>
<evidence type="ECO:0000256" key="19">
    <source>
        <dbReference type="ARBA" id="ARBA00023166"/>
    </source>
</evidence>
<keyword evidence="19" id="KW-1207">Sterol metabolism</keyword>
<feature type="domain" description="CUB" evidence="32">
    <location>
        <begin position="744"/>
        <end position="856"/>
    </location>
</feature>
<feature type="domain" description="EGF-like" evidence="33">
    <location>
        <begin position="162"/>
        <end position="198"/>
    </location>
</feature>
<dbReference type="Gene3D" id="2.60.120.290">
    <property type="entry name" value="Spermadhesin, CUB domain"/>
    <property type="match status" value="26"/>
</dbReference>
<feature type="domain" description="EGF-like" evidence="33">
    <location>
        <begin position="200"/>
        <end position="241"/>
    </location>
</feature>
<feature type="domain" description="CUB" evidence="32">
    <location>
        <begin position="1213"/>
        <end position="1324"/>
    </location>
</feature>
<feature type="domain" description="CUB" evidence="32">
    <location>
        <begin position="2040"/>
        <end position="2161"/>
    </location>
</feature>
<dbReference type="CDD" id="cd00054">
    <property type="entry name" value="EGF_CA"/>
    <property type="match status" value="6"/>
</dbReference>
<evidence type="ECO:0000256" key="6">
    <source>
        <dbReference type="ARBA" id="ARBA00022548"/>
    </source>
</evidence>
<dbReference type="InterPro" id="IPR013032">
    <property type="entry name" value="EGF-like_CS"/>
</dbReference>
<feature type="domain" description="CUB" evidence="32">
    <location>
        <begin position="3506"/>
        <end position="3610"/>
    </location>
</feature>
<dbReference type="SMART" id="SM00181">
    <property type="entry name" value="EGF"/>
    <property type="match status" value="8"/>
</dbReference>